<keyword evidence="1" id="KW-1133">Transmembrane helix</keyword>
<name>A0A0E3GS68_CLOSL</name>
<protein>
    <recommendedName>
        <fullName evidence="4">ESAT-6 secretion machinery protein EssA</fullName>
    </recommendedName>
</protein>
<dbReference type="AlphaFoldDB" id="A0A0E3GS68"/>
<reference evidence="2 3" key="1">
    <citation type="journal article" date="2015" name="J. Biotechnol.">
        <title>Complete genome sequence of a malodorant-producing acetogen, Clostridium scatologenes ATCC 25775(T).</title>
        <authorList>
            <person name="Zhu Z."/>
            <person name="Guo T."/>
            <person name="Zheng H."/>
            <person name="Song T."/>
            <person name="Ouyang P."/>
            <person name="Xie J."/>
        </authorList>
    </citation>
    <scope>NUCLEOTIDE SEQUENCE [LARGE SCALE GENOMIC DNA]</scope>
    <source>
        <strain evidence="2 3">ATCC 25775</strain>
    </source>
</reference>
<dbReference type="KEGG" id="csq:CSCA_4421"/>
<keyword evidence="3" id="KW-1185">Reference proteome</keyword>
<dbReference type="HOGENOM" id="CLU_1591695_0_0_9"/>
<proteinExistence type="predicted"/>
<evidence type="ECO:0000313" key="3">
    <source>
        <dbReference type="Proteomes" id="UP000033115"/>
    </source>
</evidence>
<gene>
    <name evidence="2" type="ORF">CSCA_4421</name>
</gene>
<dbReference type="Proteomes" id="UP000033115">
    <property type="component" value="Chromosome"/>
</dbReference>
<keyword evidence="1" id="KW-0472">Membrane</keyword>
<keyword evidence="1" id="KW-0812">Transmembrane</keyword>
<dbReference type="EMBL" id="CP009933">
    <property type="protein sequence ID" value="AKA71546.1"/>
    <property type="molecule type" value="Genomic_DNA"/>
</dbReference>
<feature type="transmembrane region" description="Helical" evidence="1">
    <location>
        <begin position="127"/>
        <end position="148"/>
    </location>
</feature>
<dbReference type="STRING" id="1548.CSCA_4421"/>
<sequence>MKKNTIISILVILIIFIFNIYKVSASNELDIEHDSLKSSQNEAYMSVPDIYGIDLFTDKITKTKQEMSNKQKSNRKDLYNSIFSTTVNAKSIRDKKFSENIQAYSLFDEESMQKKIEYKKEDNNINIATISLIVFLCILTGILTRMYYIKKRRGEEKSSEYNDYAGF</sequence>
<organism evidence="2 3">
    <name type="scientific">Clostridium scatologenes</name>
    <dbReference type="NCBI Taxonomy" id="1548"/>
    <lineage>
        <taxon>Bacteria</taxon>
        <taxon>Bacillati</taxon>
        <taxon>Bacillota</taxon>
        <taxon>Clostridia</taxon>
        <taxon>Eubacteriales</taxon>
        <taxon>Clostridiaceae</taxon>
        <taxon>Clostridium</taxon>
    </lineage>
</organism>
<evidence type="ECO:0008006" key="4">
    <source>
        <dbReference type="Google" id="ProtNLM"/>
    </source>
</evidence>
<accession>A0A0E3GS68</accession>
<dbReference type="RefSeq" id="WP_029159406.1">
    <property type="nucleotide sequence ID" value="NZ_CP009933.1"/>
</dbReference>
<evidence type="ECO:0000256" key="1">
    <source>
        <dbReference type="SAM" id="Phobius"/>
    </source>
</evidence>
<evidence type="ECO:0000313" key="2">
    <source>
        <dbReference type="EMBL" id="AKA71546.1"/>
    </source>
</evidence>